<dbReference type="FunFam" id="3.80.10.10:FF:000052">
    <property type="entry name" value="Leucine rich repeat containing 6"/>
    <property type="match status" value="1"/>
</dbReference>
<evidence type="ECO:0000256" key="5">
    <source>
        <dbReference type="ARBA" id="ARBA00022737"/>
    </source>
</evidence>
<evidence type="ECO:0000256" key="1">
    <source>
        <dbReference type="ARBA" id="ARBA00004138"/>
    </source>
</evidence>
<keyword evidence="12" id="KW-1185">Reference proteome</keyword>
<evidence type="ECO:0000256" key="2">
    <source>
        <dbReference type="ARBA" id="ARBA00004496"/>
    </source>
</evidence>
<protein>
    <recommendedName>
        <fullName evidence="9">Leucine-rich repeat-containing protein 6</fullName>
    </recommendedName>
</protein>
<dbReference type="GeneID" id="118410029"/>
<dbReference type="Pfam" id="PF23602">
    <property type="entry name" value="CS_DNAAF11_C"/>
    <property type="match status" value="1"/>
</dbReference>
<dbReference type="KEGG" id="bfo:118410029"/>
<evidence type="ECO:0000259" key="11">
    <source>
        <dbReference type="Pfam" id="PF23602"/>
    </source>
</evidence>
<feature type="compositionally biased region" description="Basic and acidic residues" evidence="10">
    <location>
        <begin position="398"/>
        <end position="412"/>
    </location>
</feature>
<evidence type="ECO:0000256" key="9">
    <source>
        <dbReference type="ARBA" id="ARBA00050057"/>
    </source>
</evidence>
<dbReference type="SMART" id="SM00365">
    <property type="entry name" value="LRR_SD22"/>
    <property type="match status" value="2"/>
</dbReference>
<name>A0A9J7MGY5_BRAFL</name>
<dbReference type="Pfam" id="PF14580">
    <property type="entry name" value="LRR_9"/>
    <property type="match status" value="1"/>
</dbReference>
<dbReference type="RefSeq" id="XP_035667385.1">
    <property type="nucleotide sequence ID" value="XM_035811492.1"/>
</dbReference>
<evidence type="ECO:0000313" key="14">
    <source>
        <dbReference type="RefSeq" id="XP_035667383.1"/>
    </source>
</evidence>
<comment type="subcellular location">
    <subcellularLocation>
        <location evidence="1">Cell projection</location>
        <location evidence="1">Cilium</location>
    </subcellularLocation>
    <subcellularLocation>
        <location evidence="2">Cytoplasm</location>
    </subcellularLocation>
</comment>
<dbReference type="SUPFAM" id="SSF52058">
    <property type="entry name" value="L domain-like"/>
    <property type="match status" value="1"/>
</dbReference>
<dbReference type="PANTHER" id="PTHR18849:SF0">
    <property type="entry name" value="CILIA- AND FLAGELLA-ASSOCIATED PROTEIN 410-RELATED"/>
    <property type="match status" value="1"/>
</dbReference>
<dbReference type="PROSITE" id="PS51450">
    <property type="entry name" value="LRR"/>
    <property type="match status" value="2"/>
</dbReference>
<dbReference type="Proteomes" id="UP000001554">
    <property type="component" value="Chromosome 2"/>
</dbReference>
<feature type="region of interest" description="Disordered" evidence="10">
    <location>
        <begin position="376"/>
        <end position="456"/>
    </location>
</feature>
<feature type="compositionally biased region" description="Basic and acidic residues" evidence="10">
    <location>
        <begin position="180"/>
        <end position="195"/>
    </location>
</feature>
<dbReference type="OrthoDB" id="10250990at2759"/>
<keyword evidence="3" id="KW-0963">Cytoplasm</keyword>
<dbReference type="RefSeq" id="XP_035667384.1">
    <property type="nucleotide sequence ID" value="XM_035811491.1"/>
</dbReference>
<keyword evidence="7" id="KW-0966">Cell projection</keyword>
<feature type="compositionally biased region" description="Basic and acidic residues" evidence="10">
    <location>
        <begin position="377"/>
        <end position="387"/>
    </location>
</feature>
<dbReference type="RefSeq" id="XP_035667386.1">
    <property type="nucleotide sequence ID" value="XM_035811493.1"/>
</dbReference>
<dbReference type="OMA" id="QHRAVIV"/>
<dbReference type="PANTHER" id="PTHR18849">
    <property type="entry name" value="LEUCINE RICH REPEAT PROTEIN"/>
    <property type="match status" value="1"/>
</dbReference>
<evidence type="ECO:0000256" key="7">
    <source>
        <dbReference type="ARBA" id="ARBA00023273"/>
    </source>
</evidence>
<keyword evidence="5" id="KW-0677">Repeat</keyword>
<accession>A0A9J7MGY5</accession>
<dbReference type="InterPro" id="IPR001611">
    <property type="entry name" value="Leu-rich_rpt"/>
</dbReference>
<gene>
    <name evidence="13 14 15 16 17" type="primary">LOC118410029</name>
</gene>
<dbReference type="InterPro" id="IPR032675">
    <property type="entry name" value="LRR_dom_sf"/>
</dbReference>
<comment type="similarity">
    <text evidence="8">Belongs to the tilB family.</text>
</comment>
<evidence type="ECO:0000313" key="16">
    <source>
        <dbReference type="RefSeq" id="XP_035667385.1"/>
    </source>
</evidence>
<evidence type="ECO:0000256" key="4">
    <source>
        <dbReference type="ARBA" id="ARBA00022614"/>
    </source>
</evidence>
<keyword evidence="6" id="KW-0969">Cilium</keyword>
<dbReference type="AlphaFoldDB" id="A0A9J7MGY5"/>
<dbReference type="GO" id="GO:0005737">
    <property type="term" value="C:cytoplasm"/>
    <property type="evidence" value="ECO:0000318"/>
    <property type="project" value="GO_Central"/>
</dbReference>
<dbReference type="GO" id="GO:0005929">
    <property type="term" value="C:cilium"/>
    <property type="evidence" value="ECO:0007669"/>
    <property type="project" value="UniProtKB-SubCell"/>
</dbReference>
<feature type="domain" description="Dynein axonemal assembly factor 11-like CS" evidence="11">
    <location>
        <begin position="249"/>
        <end position="367"/>
    </location>
</feature>
<dbReference type="RefSeq" id="XP_035667382.1">
    <property type="nucleotide sequence ID" value="XM_035811489.1"/>
</dbReference>
<feature type="region of interest" description="Disordered" evidence="10">
    <location>
        <begin position="180"/>
        <end position="239"/>
    </location>
</feature>
<evidence type="ECO:0000313" key="15">
    <source>
        <dbReference type="RefSeq" id="XP_035667384.1"/>
    </source>
</evidence>
<evidence type="ECO:0000256" key="6">
    <source>
        <dbReference type="ARBA" id="ARBA00023069"/>
    </source>
</evidence>
<proteinExistence type="inferred from homology"/>
<reference evidence="12" key="1">
    <citation type="journal article" date="2020" name="Nat. Ecol. Evol.">
        <title>Deeply conserved synteny resolves early events in vertebrate evolution.</title>
        <authorList>
            <person name="Simakov O."/>
            <person name="Marletaz F."/>
            <person name="Yue J.X."/>
            <person name="O'Connell B."/>
            <person name="Jenkins J."/>
            <person name="Brandt A."/>
            <person name="Calef R."/>
            <person name="Tung C.H."/>
            <person name="Huang T.K."/>
            <person name="Schmutz J."/>
            <person name="Satoh N."/>
            <person name="Yu J.K."/>
            <person name="Putnam N.H."/>
            <person name="Green R.E."/>
            <person name="Rokhsar D.S."/>
        </authorList>
    </citation>
    <scope>NUCLEOTIDE SEQUENCE [LARGE SCALE GENOMIC DNA]</scope>
    <source>
        <strain evidence="12">S238N-H82</strain>
    </source>
</reference>
<evidence type="ECO:0000313" key="13">
    <source>
        <dbReference type="RefSeq" id="XP_035667382.1"/>
    </source>
</evidence>
<dbReference type="GO" id="GO:0036158">
    <property type="term" value="P:outer dynein arm assembly"/>
    <property type="evidence" value="ECO:0000318"/>
    <property type="project" value="GO_Central"/>
</dbReference>
<organism evidence="12 16">
    <name type="scientific">Branchiostoma floridae</name>
    <name type="common">Florida lancelet</name>
    <name type="synonym">Amphioxus</name>
    <dbReference type="NCBI Taxonomy" id="7739"/>
    <lineage>
        <taxon>Eukaryota</taxon>
        <taxon>Metazoa</taxon>
        <taxon>Chordata</taxon>
        <taxon>Cephalochordata</taxon>
        <taxon>Leptocardii</taxon>
        <taxon>Amphioxiformes</taxon>
        <taxon>Branchiostomatidae</taxon>
        <taxon>Branchiostoma</taxon>
    </lineage>
</organism>
<evidence type="ECO:0000313" key="12">
    <source>
        <dbReference type="Proteomes" id="UP000001554"/>
    </source>
</evidence>
<dbReference type="InterPro" id="IPR056496">
    <property type="entry name" value="CS_DNAAF11_C"/>
</dbReference>
<evidence type="ECO:0000256" key="10">
    <source>
        <dbReference type="SAM" id="MobiDB-lite"/>
    </source>
</evidence>
<sequence>MVRITEDLIRKRAEHNECEIYSLEEISLHQQGVERIEHLDRWCRDLKILYLQNNVIPKIENVGRLKKLEYLNLALNNVERIENLEGCESLKKLDLTVNFVGELTSVEHLQQNQFLQELYLTGNPCTDYDGYRQYVVTTLPQLKTLDGKIIQKTERILARQEYEEVRKRIIEQQKEYIQKRLKEKEESERKAEAQEARTGAQPGFDGRWYTDINTHQSDSNTKDGEGGKEEKEDEEFWKQQVGYTPESRLEIQKKIEEQNRKKEGVEDDQPKRQRNLFAEDGRPYNVNEAKVDFNLTENEDDNTLQLDVAVFRYMDTSLMDVDVQPTYVRVTIKGKILQLHLPEEVRPDSCKAVRSQTTGNLLITMPKATQVVKPLKVKQDKDKKTSKPAEPPTGKARQAFERLEVDPSKSKGVDFAAITAEKHRPTAQPFGTVTSRPVERPNSEDFVDNLDVPPLV</sequence>
<evidence type="ECO:0000313" key="17">
    <source>
        <dbReference type="RefSeq" id="XP_035667386.1"/>
    </source>
</evidence>
<keyword evidence="4" id="KW-0433">Leucine-rich repeat</keyword>
<feature type="compositionally biased region" description="Basic and acidic residues" evidence="10">
    <location>
        <begin position="220"/>
        <end position="230"/>
    </location>
</feature>
<evidence type="ECO:0000256" key="8">
    <source>
        <dbReference type="ARBA" id="ARBA00049982"/>
    </source>
</evidence>
<evidence type="ECO:0000256" key="3">
    <source>
        <dbReference type="ARBA" id="ARBA00022490"/>
    </source>
</evidence>
<reference evidence="13 14" key="2">
    <citation type="submission" date="2025-04" db="UniProtKB">
        <authorList>
            <consortium name="RefSeq"/>
        </authorList>
    </citation>
    <scope>IDENTIFICATION</scope>
    <source>
        <strain evidence="13 14">S238N-H82</strain>
        <tissue evidence="13 14">Testes</tissue>
    </source>
</reference>
<dbReference type="RefSeq" id="XP_035667383.1">
    <property type="nucleotide sequence ID" value="XM_035811490.1"/>
</dbReference>
<dbReference type="Gene3D" id="3.80.10.10">
    <property type="entry name" value="Ribonuclease Inhibitor"/>
    <property type="match status" value="1"/>
</dbReference>